<protein>
    <submittedName>
        <fullName evidence="2">Uncharacterized protein</fullName>
    </submittedName>
</protein>
<keyword evidence="1" id="KW-0472">Membrane</keyword>
<name>A0ABD5USH1_9EURY</name>
<sequence>MVAQRGSRAIGIFAVVLVVVNFIIDPTSEIINVESLALVTTLISAGFLMLAFVLEVIGGLNVFLFKIQEDSLTYAGLLLFTGLYFVLRGVDAPPLLTILVLVFIILSWTVWIVYKIDYLLNIQQMEWDAVDDSRYNVGKRVLNRHKVKITILVFSILIALLFYAL</sequence>
<gene>
    <name evidence="2" type="ORF">ACFQE9_02200</name>
</gene>
<feature type="transmembrane region" description="Helical" evidence="1">
    <location>
        <begin position="96"/>
        <end position="114"/>
    </location>
</feature>
<dbReference type="RefSeq" id="WP_379739636.1">
    <property type="nucleotide sequence ID" value="NZ_JBHSVN010000002.1"/>
</dbReference>
<evidence type="ECO:0000313" key="2">
    <source>
        <dbReference type="EMBL" id="MFC6891435.1"/>
    </source>
</evidence>
<reference evidence="2 3" key="1">
    <citation type="journal article" date="2019" name="Int. J. Syst. Evol. Microbiol.">
        <title>The Global Catalogue of Microorganisms (GCM) 10K type strain sequencing project: providing services to taxonomists for standard genome sequencing and annotation.</title>
        <authorList>
            <consortium name="The Broad Institute Genomics Platform"/>
            <consortium name="The Broad Institute Genome Sequencing Center for Infectious Disease"/>
            <person name="Wu L."/>
            <person name="Ma J."/>
        </authorList>
    </citation>
    <scope>NUCLEOTIDE SEQUENCE [LARGE SCALE GENOMIC DNA]</scope>
    <source>
        <strain evidence="2 3">SKJ47</strain>
    </source>
</reference>
<keyword evidence="1" id="KW-0812">Transmembrane</keyword>
<dbReference type="AlphaFoldDB" id="A0ABD5USH1"/>
<feature type="transmembrane region" description="Helical" evidence="1">
    <location>
        <begin position="147"/>
        <end position="164"/>
    </location>
</feature>
<evidence type="ECO:0000256" key="1">
    <source>
        <dbReference type="SAM" id="Phobius"/>
    </source>
</evidence>
<dbReference type="EMBL" id="JBHSXL010000002">
    <property type="protein sequence ID" value="MFC6891435.1"/>
    <property type="molecule type" value="Genomic_DNA"/>
</dbReference>
<keyword evidence="1" id="KW-1133">Transmembrane helix</keyword>
<accession>A0ABD5USH1</accession>
<keyword evidence="3" id="KW-1185">Reference proteome</keyword>
<comment type="caution">
    <text evidence="2">The sequence shown here is derived from an EMBL/GenBank/DDBJ whole genome shotgun (WGS) entry which is preliminary data.</text>
</comment>
<feature type="transmembrane region" description="Helical" evidence="1">
    <location>
        <begin position="36"/>
        <end position="65"/>
    </location>
</feature>
<feature type="transmembrane region" description="Helical" evidence="1">
    <location>
        <begin position="7"/>
        <end position="24"/>
    </location>
</feature>
<feature type="transmembrane region" description="Helical" evidence="1">
    <location>
        <begin position="72"/>
        <end position="90"/>
    </location>
</feature>
<organism evidence="2 3">
    <name type="scientific">Halopenitus salinus</name>
    <dbReference type="NCBI Taxonomy" id="1198295"/>
    <lineage>
        <taxon>Archaea</taxon>
        <taxon>Methanobacteriati</taxon>
        <taxon>Methanobacteriota</taxon>
        <taxon>Stenosarchaea group</taxon>
        <taxon>Halobacteria</taxon>
        <taxon>Halobacteriales</taxon>
        <taxon>Haloferacaceae</taxon>
        <taxon>Halopenitus</taxon>
    </lineage>
</organism>
<proteinExistence type="predicted"/>
<dbReference type="Proteomes" id="UP001596296">
    <property type="component" value="Unassembled WGS sequence"/>
</dbReference>
<evidence type="ECO:0000313" key="3">
    <source>
        <dbReference type="Proteomes" id="UP001596296"/>
    </source>
</evidence>